<evidence type="ECO:0000259" key="1">
    <source>
        <dbReference type="Pfam" id="PF08241"/>
    </source>
</evidence>
<evidence type="ECO:0000313" key="2">
    <source>
        <dbReference type="EMBL" id="RSZ60471.1"/>
    </source>
</evidence>
<evidence type="ECO:0000313" key="3">
    <source>
        <dbReference type="Proteomes" id="UP000278085"/>
    </source>
</evidence>
<dbReference type="InterPro" id="IPR013216">
    <property type="entry name" value="Methyltransf_11"/>
</dbReference>
<accession>A0A430HSE6</accession>
<keyword evidence="2" id="KW-0808">Transferase</keyword>
<dbReference type="OrthoDB" id="1853779at2"/>
<proteinExistence type="predicted"/>
<dbReference type="AlphaFoldDB" id="A0A430HSE6"/>
<keyword evidence="3" id="KW-1185">Reference proteome</keyword>
<dbReference type="PANTHER" id="PTHR43861">
    <property type="entry name" value="TRANS-ACONITATE 2-METHYLTRANSFERASE-RELATED"/>
    <property type="match status" value="1"/>
</dbReference>
<name>A0A430HSE6_9BURK</name>
<protein>
    <submittedName>
        <fullName evidence="2">Methyltransferase domain-containing protein</fullName>
    </submittedName>
</protein>
<comment type="caution">
    <text evidence="2">The sequence shown here is derived from an EMBL/GenBank/DDBJ whole genome shotgun (WGS) entry which is preliminary data.</text>
</comment>
<dbReference type="Gene3D" id="3.40.50.150">
    <property type="entry name" value="Vaccinia Virus protein VP39"/>
    <property type="match status" value="2"/>
</dbReference>
<gene>
    <name evidence="2" type="ORF">EJB06_04990</name>
</gene>
<dbReference type="Pfam" id="PF08241">
    <property type="entry name" value="Methyltransf_11"/>
    <property type="match status" value="1"/>
</dbReference>
<dbReference type="RefSeq" id="WP_126072881.1">
    <property type="nucleotide sequence ID" value="NZ_CP051166.1"/>
</dbReference>
<dbReference type="GO" id="GO:0032259">
    <property type="term" value="P:methylation"/>
    <property type="evidence" value="ECO:0007669"/>
    <property type="project" value="UniProtKB-KW"/>
</dbReference>
<sequence length="485" mass="54505">MSAVLDPGVAERPLMPPANLRFMAESEDAFFPICDHLCQNVLDRKVSLDADLLDIGCGYGRLAYGLRRAGFKGSYRGFDILSQQIGWLNRHFAGPDDGARYNFDFHNVHNARYNPSGLPFEDVAVPYAEASFDCVTSFSVFTHMFEDDIRQYLRRIHPLVRADGIWIATFFSLPDDFSLARQHPGVRYRLTEQVSDHCYLHNAAEPLHVIAYKETFLRQLFDEEGWEVAALQRGSWLRDPGDDEFQDWFVLRHKRAAKEAAPPACNICGGSDFGPGPAGRLASTGAPPCCRACGALERQRVVRHMFQALPVGFLDWRRSLQFSPDQAHNPAWFRSHEVSVYEGEGSLDIQAIDRQDASYDYVTVSHVLECIPRDLAAFDELYRVLSPRGLLHIGFGGAHTREATEDFAVPVDRYANLHRYGRDVYQRFGCAAKGMGMLAVQGTDPVTGAIDVAHLFARDPADIARLKAWLLAWDPALRIADEQLP</sequence>
<dbReference type="CDD" id="cd02440">
    <property type="entry name" value="AdoMet_MTases"/>
    <property type="match status" value="1"/>
</dbReference>
<dbReference type="EMBL" id="RXLQ01000002">
    <property type="protein sequence ID" value="RSZ60471.1"/>
    <property type="molecule type" value="Genomic_DNA"/>
</dbReference>
<dbReference type="SUPFAM" id="SSF53335">
    <property type="entry name" value="S-adenosyl-L-methionine-dependent methyltransferases"/>
    <property type="match status" value="2"/>
</dbReference>
<dbReference type="GO" id="GO:0008757">
    <property type="term" value="F:S-adenosylmethionine-dependent methyltransferase activity"/>
    <property type="evidence" value="ECO:0007669"/>
    <property type="project" value="InterPro"/>
</dbReference>
<dbReference type="Proteomes" id="UP000278085">
    <property type="component" value="Unassembled WGS sequence"/>
</dbReference>
<feature type="domain" description="Methyltransferase type 11" evidence="1">
    <location>
        <begin position="348"/>
        <end position="392"/>
    </location>
</feature>
<dbReference type="Pfam" id="PF13489">
    <property type="entry name" value="Methyltransf_23"/>
    <property type="match status" value="1"/>
</dbReference>
<keyword evidence="2" id="KW-0489">Methyltransferase</keyword>
<reference evidence="2 3" key="1">
    <citation type="submission" date="2018-12" db="EMBL/GenBank/DDBJ databases">
        <authorList>
            <person name="Yang E."/>
        </authorList>
    </citation>
    <scope>NUCLEOTIDE SEQUENCE [LARGE SCALE GENOMIC DNA]</scope>
    <source>
        <strain evidence="2 3">SOD</strain>
    </source>
</reference>
<dbReference type="InterPro" id="IPR029063">
    <property type="entry name" value="SAM-dependent_MTases_sf"/>
</dbReference>
<organism evidence="2 3">
    <name type="scientific">Massilia atriviolacea</name>
    <dbReference type="NCBI Taxonomy" id="2495579"/>
    <lineage>
        <taxon>Bacteria</taxon>
        <taxon>Pseudomonadati</taxon>
        <taxon>Pseudomonadota</taxon>
        <taxon>Betaproteobacteria</taxon>
        <taxon>Burkholderiales</taxon>
        <taxon>Oxalobacteraceae</taxon>
        <taxon>Telluria group</taxon>
        <taxon>Massilia</taxon>
    </lineage>
</organism>